<evidence type="ECO:0000256" key="1">
    <source>
        <dbReference type="SAM" id="Coils"/>
    </source>
</evidence>
<dbReference type="Gene3D" id="3.30.930.30">
    <property type="match status" value="1"/>
</dbReference>
<feature type="coiled-coil region" evidence="1">
    <location>
        <begin position="277"/>
        <end position="329"/>
    </location>
</feature>
<feature type="coiled-coil region" evidence="1">
    <location>
        <begin position="193"/>
        <end position="223"/>
    </location>
</feature>
<dbReference type="NCBIfam" id="NF041497">
    <property type="entry name" value="MobV"/>
    <property type="match status" value="1"/>
</dbReference>
<protein>
    <recommendedName>
        <fullName evidence="3">Plasmid recombination enzyme</fullName>
    </recommendedName>
</protein>
<evidence type="ECO:0000313" key="2">
    <source>
        <dbReference type="EMBL" id="MPM26747.1"/>
    </source>
</evidence>
<gene>
    <name evidence="2" type="ORF">SDC9_73252</name>
</gene>
<reference evidence="2" key="1">
    <citation type="submission" date="2019-08" db="EMBL/GenBank/DDBJ databases">
        <authorList>
            <person name="Kucharzyk K."/>
            <person name="Murdoch R.W."/>
            <person name="Higgins S."/>
            <person name="Loffler F."/>
        </authorList>
    </citation>
    <scope>NUCLEOTIDE SEQUENCE</scope>
</reference>
<organism evidence="2">
    <name type="scientific">bioreactor metagenome</name>
    <dbReference type="NCBI Taxonomy" id="1076179"/>
    <lineage>
        <taxon>unclassified sequences</taxon>
        <taxon>metagenomes</taxon>
        <taxon>ecological metagenomes</taxon>
    </lineage>
</organism>
<dbReference type="EMBL" id="VSSQ01004815">
    <property type="protein sequence ID" value="MPM26747.1"/>
    <property type="molecule type" value="Genomic_DNA"/>
</dbReference>
<dbReference type="GO" id="GO:0006310">
    <property type="term" value="P:DNA recombination"/>
    <property type="evidence" value="ECO:0007669"/>
    <property type="project" value="InterPro"/>
</dbReference>
<dbReference type="InterPro" id="IPR001668">
    <property type="entry name" value="Mob_Pre"/>
</dbReference>
<accession>A0A644YEU6</accession>
<keyword evidence="1" id="KW-0175">Coiled coil</keyword>
<dbReference type="AlphaFoldDB" id="A0A644YEU6"/>
<proteinExistence type="predicted"/>
<dbReference type="GO" id="GO:0003677">
    <property type="term" value="F:DNA binding"/>
    <property type="evidence" value="ECO:0007669"/>
    <property type="project" value="InterPro"/>
</dbReference>
<name>A0A644YEU6_9ZZZZ</name>
<sequence>MSYAIFRTQKMQSTVINKCQRHNQRENKVYSNKDIDLNKTSFNYDLHNKQNIIYKDEIDKKINERYKGKKAVRKDAVLNVECLITSDSDFFKRIGFDETKRYFEESYNFIKSKFGKENVLYATVHLDETTPHMHLGFVPITSDGRLSAKYWLDGKRKLTELQNEFHEYITHKGFDLERGTSSNETKAKNIKIQDLKKRSLEEINKINKELEKKQKEFEKITNILYQNSLDISQINEIKYEDASTLLRKDTENIKIRKSDFEKLKKSAIKAYEQHNLYATVSNKVENLEKLKDEYKQEKEIYYNKYNAIRHEYNRDIHCLKQNYEREIKEKNKLIYDLKKFIKINNFTEEFNTYSCSKNLKSNKNKKTIKYKDIEV</sequence>
<dbReference type="Pfam" id="PF01076">
    <property type="entry name" value="Mob_Pre"/>
    <property type="match status" value="1"/>
</dbReference>
<dbReference type="CDD" id="cd17242">
    <property type="entry name" value="MobM_relaxase"/>
    <property type="match status" value="1"/>
</dbReference>
<evidence type="ECO:0008006" key="3">
    <source>
        <dbReference type="Google" id="ProtNLM"/>
    </source>
</evidence>
<comment type="caution">
    <text evidence="2">The sequence shown here is derived from an EMBL/GenBank/DDBJ whole genome shotgun (WGS) entry which is preliminary data.</text>
</comment>